<accession>A0A9D3ZWJ6</accession>
<proteinExistence type="predicted"/>
<dbReference type="AlphaFoldDB" id="A0A9D3ZWJ6"/>
<name>A0A9D3ZWJ6_9ROSI</name>
<dbReference type="Proteomes" id="UP000828251">
    <property type="component" value="Unassembled WGS sequence"/>
</dbReference>
<organism evidence="1 2">
    <name type="scientific">Gossypium stocksii</name>
    <dbReference type="NCBI Taxonomy" id="47602"/>
    <lineage>
        <taxon>Eukaryota</taxon>
        <taxon>Viridiplantae</taxon>
        <taxon>Streptophyta</taxon>
        <taxon>Embryophyta</taxon>
        <taxon>Tracheophyta</taxon>
        <taxon>Spermatophyta</taxon>
        <taxon>Magnoliopsida</taxon>
        <taxon>eudicotyledons</taxon>
        <taxon>Gunneridae</taxon>
        <taxon>Pentapetalae</taxon>
        <taxon>rosids</taxon>
        <taxon>malvids</taxon>
        <taxon>Malvales</taxon>
        <taxon>Malvaceae</taxon>
        <taxon>Malvoideae</taxon>
        <taxon>Gossypium</taxon>
    </lineage>
</organism>
<feature type="non-terminal residue" evidence="1">
    <location>
        <position position="1"/>
    </location>
</feature>
<sequence>FLLKLPTKLLRNQEESHEQVILALKDIATLNLQQMANTGTITSRRDDDYNSHFSGVDLKFATREAKIVFLVLMVIM</sequence>
<protein>
    <submittedName>
        <fullName evidence="1">Uncharacterized protein</fullName>
    </submittedName>
</protein>
<reference evidence="1 2" key="1">
    <citation type="journal article" date="2021" name="Plant Biotechnol. J.">
        <title>Multi-omics assisted identification of the key and species-specific regulatory components of drought-tolerant mechanisms in Gossypium stocksii.</title>
        <authorList>
            <person name="Yu D."/>
            <person name="Ke L."/>
            <person name="Zhang D."/>
            <person name="Wu Y."/>
            <person name="Sun Y."/>
            <person name="Mei J."/>
            <person name="Sun J."/>
            <person name="Sun Y."/>
        </authorList>
    </citation>
    <scope>NUCLEOTIDE SEQUENCE [LARGE SCALE GENOMIC DNA]</scope>
    <source>
        <strain evidence="2">cv. E1</strain>
        <tissue evidence="1">Leaf</tissue>
    </source>
</reference>
<evidence type="ECO:0000313" key="1">
    <source>
        <dbReference type="EMBL" id="KAH1072407.1"/>
    </source>
</evidence>
<gene>
    <name evidence="1" type="ORF">J1N35_024735</name>
</gene>
<keyword evidence="2" id="KW-1185">Reference proteome</keyword>
<dbReference type="EMBL" id="JAIQCV010000008">
    <property type="protein sequence ID" value="KAH1072407.1"/>
    <property type="molecule type" value="Genomic_DNA"/>
</dbReference>
<comment type="caution">
    <text evidence="1">The sequence shown here is derived from an EMBL/GenBank/DDBJ whole genome shotgun (WGS) entry which is preliminary data.</text>
</comment>
<evidence type="ECO:0000313" key="2">
    <source>
        <dbReference type="Proteomes" id="UP000828251"/>
    </source>
</evidence>